<reference evidence="1" key="1">
    <citation type="submission" date="2019-04" db="EMBL/GenBank/DDBJ databases">
        <title>Sequencing of skin fungus with MAO and IRED activity.</title>
        <authorList>
            <person name="Marsaioli A.J."/>
            <person name="Bonatto J.M.C."/>
            <person name="Reis Junior O."/>
        </authorList>
    </citation>
    <scope>NUCLEOTIDE SEQUENCE</scope>
    <source>
        <strain evidence="1">28M1</strain>
    </source>
</reference>
<accession>A0A9P4WFP8</accession>
<comment type="caution">
    <text evidence="1">The sequence shown here is derived from an EMBL/GenBank/DDBJ whole genome shotgun (WGS) entry which is preliminary data.</text>
</comment>
<organism evidence="1 2">
    <name type="scientific">Didymella heteroderae</name>
    <dbReference type="NCBI Taxonomy" id="1769908"/>
    <lineage>
        <taxon>Eukaryota</taxon>
        <taxon>Fungi</taxon>
        <taxon>Dikarya</taxon>
        <taxon>Ascomycota</taxon>
        <taxon>Pezizomycotina</taxon>
        <taxon>Dothideomycetes</taxon>
        <taxon>Pleosporomycetidae</taxon>
        <taxon>Pleosporales</taxon>
        <taxon>Pleosporineae</taxon>
        <taxon>Didymellaceae</taxon>
        <taxon>Didymella</taxon>
    </lineage>
</organism>
<dbReference type="AlphaFoldDB" id="A0A9P4WFP8"/>
<evidence type="ECO:0000313" key="1">
    <source>
        <dbReference type="EMBL" id="KAF3031119.1"/>
    </source>
</evidence>
<gene>
    <name evidence="1" type="ORF">E8E12_000535</name>
</gene>
<dbReference type="EMBL" id="SWKV01000200">
    <property type="protein sequence ID" value="KAF3031119.1"/>
    <property type="molecule type" value="Genomic_DNA"/>
</dbReference>
<protein>
    <submittedName>
        <fullName evidence="1">Uncharacterized protein</fullName>
    </submittedName>
</protein>
<sequence length="86" mass="9472">MAGRAAKLRPNAITSKRRRRLLRETSIPRASDTLSELNSGVLPKSGLCPTNLVDLEIMMSLGIKGAKDFDLGLYRECWASPEVRTA</sequence>
<proteinExistence type="predicted"/>
<dbReference type="Proteomes" id="UP000758155">
    <property type="component" value="Unassembled WGS sequence"/>
</dbReference>
<keyword evidence="2" id="KW-1185">Reference proteome</keyword>
<name>A0A9P4WFP8_9PLEO</name>
<evidence type="ECO:0000313" key="2">
    <source>
        <dbReference type="Proteomes" id="UP000758155"/>
    </source>
</evidence>